<dbReference type="Pfam" id="PF00072">
    <property type="entry name" value="Response_reg"/>
    <property type="match status" value="1"/>
</dbReference>
<evidence type="ECO:0000313" key="9">
    <source>
        <dbReference type="Proteomes" id="UP000693672"/>
    </source>
</evidence>
<dbReference type="SMART" id="SM00862">
    <property type="entry name" value="Trans_reg_C"/>
    <property type="match status" value="1"/>
</dbReference>
<dbReference type="GO" id="GO:0000160">
    <property type="term" value="P:phosphorelay signal transduction system"/>
    <property type="evidence" value="ECO:0007669"/>
    <property type="project" value="InterPro"/>
</dbReference>
<evidence type="ECO:0000256" key="4">
    <source>
        <dbReference type="PROSITE-ProRule" id="PRU00169"/>
    </source>
</evidence>
<accession>A0A916K6S3</accession>
<keyword evidence="3" id="KW-0804">Transcription</keyword>
<dbReference type="PANTHER" id="PTHR35807:SF2">
    <property type="entry name" value="TRANSCRIPTIONAL ACTIVATOR DOMAIN"/>
    <property type="match status" value="1"/>
</dbReference>
<organism evidence="8 9">
    <name type="scientific">Paenibacillus solanacearum</name>
    <dbReference type="NCBI Taxonomy" id="2048548"/>
    <lineage>
        <taxon>Bacteria</taxon>
        <taxon>Bacillati</taxon>
        <taxon>Bacillota</taxon>
        <taxon>Bacilli</taxon>
        <taxon>Bacillales</taxon>
        <taxon>Paenibacillaceae</taxon>
        <taxon>Paenibacillus</taxon>
    </lineage>
</organism>
<dbReference type="EC" id="3.5.1.44" evidence="8"/>
<dbReference type="RefSeq" id="WP_218093569.1">
    <property type="nucleotide sequence ID" value="NZ_CAJVAS010000018.1"/>
</dbReference>
<feature type="domain" description="Response regulatory" evidence="6">
    <location>
        <begin position="2"/>
        <end position="116"/>
    </location>
</feature>
<dbReference type="SMART" id="SM00448">
    <property type="entry name" value="REC"/>
    <property type="match status" value="1"/>
</dbReference>
<evidence type="ECO:0000256" key="2">
    <source>
        <dbReference type="ARBA" id="ARBA00023125"/>
    </source>
</evidence>
<dbReference type="Pfam" id="PF00486">
    <property type="entry name" value="Trans_reg_C"/>
    <property type="match status" value="1"/>
</dbReference>
<dbReference type="PROSITE" id="PS51755">
    <property type="entry name" value="OMPR_PHOB"/>
    <property type="match status" value="1"/>
</dbReference>
<evidence type="ECO:0000259" key="6">
    <source>
        <dbReference type="PROSITE" id="PS50110"/>
    </source>
</evidence>
<feature type="modified residue" description="4-aspartylphosphate" evidence="4">
    <location>
        <position position="53"/>
    </location>
</feature>
<evidence type="ECO:0000313" key="8">
    <source>
        <dbReference type="EMBL" id="CAG7637267.1"/>
    </source>
</evidence>
<keyword evidence="8" id="KW-0378">Hydrolase</keyword>
<gene>
    <name evidence="8" type="primary">cheB_8</name>
    <name evidence="8" type="ORF">PAESOLCIP111_03826</name>
</gene>
<dbReference type="InterPro" id="IPR001789">
    <property type="entry name" value="Sig_transdc_resp-reg_receiver"/>
</dbReference>
<name>A0A916K6S3_9BACL</name>
<dbReference type="Pfam" id="PF03704">
    <property type="entry name" value="BTAD"/>
    <property type="match status" value="1"/>
</dbReference>
<keyword evidence="9" id="KW-1185">Reference proteome</keyword>
<dbReference type="EMBL" id="CAJVAS010000018">
    <property type="protein sequence ID" value="CAG7637267.1"/>
    <property type="molecule type" value="Genomic_DNA"/>
</dbReference>
<reference evidence="8" key="1">
    <citation type="submission" date="2021-06" db="EMBL/GenBank/DDBJ databases">
        <authorList>
            <person name="Criscuolo A."/>
        </authorList>
    </citation>
    <scope>NUCLEOTIDE SEQUENCE</scope>
    <source>
        <strain evidence="8">CIP111600</strain>
    </source>
</reference>
<keyword evidence="2 5" id="KW-0238">DNA-binding</keyword>
<keyword evidence="4" id="KW-0597">Phosphoprotein</keyword>
<evidence type="ECO:0000256" key="3">
    <source>
        <dbReference type="ARBA" id="ARBA00023163"/>
    </source>
</evidence>
<protein>
    <submittedName>
        <fullName evidence="8">Protein-glutamate methylesterase/protein-glutamine glutaminase</fullName>
        <ecNumber evidence="8">3.5.1.44</ecNumber>
    </submittedName>
</protein>
<dbReference type="InterPro" id="IPR001867">
    <property type="entry name" value="OmpR/PhoB-type_DNA-bd"/>
</dbReference>
<evidence type="ECO:0000259" key="7">
    <source>
        <dbReference type="PROSITE" id="PS51755"/>
    </source>
</evidence>
<proteinExistence type="predicted"/>
<dbReference type="PROSITE" id="PS50110">
    <property type="entry name" value="RESPONSE_REGULATORY"/>
    <property type="match status" value="1"/>
</dbReference>
<keyword evidence="1" id="KW-0805">Transcription regulation</keyword>
<feature type="domain" description="OmpR/PhoB-type" evidence="7">
    <location>
        <begin position="124"/>
        <end position="228"/>
    </location>
</feature>
<dbReference type="AlphaFoldDB" id="A0A916K6S3"/>
<sequence>MKVILIDDERLALDYLEHQLLQVADIEIIGKYMDPLLGRQRILQEPADLVFLDIHLPEVNGIELAEQLLEQKPNLNIVFVTAYDDYAVKAFELNALDYVVKPAGTERLAKTLQRLQGYVSLRSEDKPAAGSFIRMNVLQQVLIETEMGKLSPLHWRTSKAHELFLFLLQHRGGLVRKSVLIDLLWPDYDTDKVYALLYTSIYHIRKTLEPFGGRFVISSRADGYILNLHDVMLDAEEWELKVKSAPPISAETIGYYHDVIQLYTGDYLREYGYWWAESERQRLKTFWLRTAFQMAEWYVSCSNPGAAAEMYLQITERQPISEEAHFALMNMFADANNYVAVARQYRLLSNVLLEELNELPNPYITEWYDRLMSENKG</sequence>
<dbReference type="GO" id="GO:0003677">
    <property type="term" value="F:DNA binding"/>
    <property type="evidence" value="ECO:0007669"/>
    <property type="project" value="UniProtKB-UniRule"/>
</dbReference>
<dbReference type="InterPro" id="IPR005158">
    <property type="entry name" value="BTAD"/>
</dbReference>
<dbReference type="GO" id="GO:0006355">
    <property type="term" value="P:regulation of DNA-templated transcription"/>
    <property type="evidence" value="ECO:0007669"/>
    <property type="project" value="InterPro"/>
</dbReference>
<dbReference type="InterPro" id="IPR051677">
    <property type="entry name" value="AfsR-DnrI-RedD_regulator"/>
</dbReference>
<dbReference type="PANTHER" id="PTHR35807">
    <property type="entry name" value="TRANSCRIPTIONAL REGULATOR REDD-RELATED"/>
    <property type="match status" value="1"/>
</dbReference>
<dbReference type="Proteomes" id="UP000693672">
    <property type="component" value="Unassembled WGS sequence"/>
</dbReference>
<comment type="caution">
    <text evidence="8">The sequence shown here is derived from an EMBL/GenBank/DDBJ whole genome shotgun (WGS) entry which is preliminary data.</text>
</comment>
<evidence type="ECO:0000256" key="5">
    <source>
        <dbReference type="PROSITE-ProRule" id="PRU01091"/>
    </source>
</evidence>
<evidence type="ECO:0000256" key="1">
    <source>
        <dbReference type="ARBA" id="ARBA00023015"/>
    </source>
</evidence>
<dbReference type="GO" id="GO:0050568">
    <property type="term" value="F:protein-glutamine glutaminase activity"/>
    <property type="evidence" value="ECO:0007669"/>
    <property type="project" value="UniProtKB-EC"/>
</dbReference>
<feature type="DNA-binding region" description="OmpR/PhoB-type" evidence="5">
    <location>
        <begin position="124"/>
        <end position="228"/>
    </location>
</feature>
<dbReference type="SMART" id="SM01043">
    <property type="entry name" value="BTAD"/>
    <property type="match status" value="1"/>
</dbReference>